<organism evidence="5 6">
    <name type="scientific">Solirubrobacter phytolaccae</name>
    <dbReference type="NCBI Taxonomy" id="1404360"/>
    <lineage>
        <taxon>Bacteria</taxon>
        <taxon>Bacillati</taxon>
        <taxon>Actinomycetota</taxon>
        <taxon>Thermoleophilia</taxon>
        <taxon>Solirubrobacterales</taxon>
        <taxon>Solirubrobacteraceae</taxon>
        <taxon>Solirubrobacter</taxon>
    </lineage>
</organism>
<feature type="domain" description="PKD" evidence="3">
    <location>
        <begin position="1472"/>
        <end position="1550"/>
    </location>
</feature>
<gene>
    <name evidence="5" type="ORF">OJ997_00105</name>
</gene>
<evidence type="ECO:0000259" key="3">
    <source>
        <dbReference type="PROSITE" id="PS50093"/>
    </source>
</evidence>
<protein>
    <submittedName>
        <fullName evidence="5">ThuA domain-containing protein</fullName>
    </submittedName>
</protein>
<evidence type="ECO:0000313" key="5">
    <source>
        <dbReference type="EMBL" id="MDA0178679.1"/>
    </source>
</evidence>
<dbReference type="InterPro" id="IPR005084">
    <property type="entry name" value="CBM6"/>
</dbReference>
<dbReference type="CDD" id="cd00146">
    <property type="entry name" value="PKD"/>
    <property type="match status" value="7"/>
</dbReference>
<dbReference type="FunFam" id="2.60.40.10:FF:000270">
    <property type="entry name" value="Cell surface protein"/>
    <property type="match status" value="1"/>
</dbReference>
<dbReference type="Gene3D" id="2.60.120.260">
    <property type="entry name" value="Galactose-binding domain-like"/>
    <property type="match status" value="1"/>
</dbReference>
<dbReference type="InterPro" id="IPR006584">
    <property type="entry name" value="Cellulose-bd_IV"/>
</dbReference>
<evidence type="ECO:0000259" key="4">
    <source>
        <dbReference type="PROSITE" id="PS51175"/>
    </source>
</evidence>
<dbReference type="Gene3D" id="2.60.120.200">
    <property type="match status" value="2"/>
</dbReference>
<dbReference type="InterPro" id="IPR012938">
    <property type="entry name" value="Glc/Sorbosone_DH"/>
</dbReference>
<feature type="domain" description="CBM6" evidence="4">
    <location>
        <begin position="679"/>
        <end position="808"/>
    </location>
</feature>
<dbReference type="InterPro" id="IPR029010">
    <property type="entry name" value="ThuA-like"/>
</dbReference>
<dbReference type="GO" id="GO:0005975">
    <property type="term" value="P:carbohydrate metabolic process"/>
    <property type="evidence" value="ECO:0007669"/>
    <property type="project" value="UniProtKB-ARBA"/>
</dbReference>
<feature type="domain" description="PKD" evidence="3">
    <location>
        <begin position="1585"/>
        <end position="1642"/>
    </location>
</feature>
<keyword evidence="6" id="KW-1185">Reference proteome</keyword>
<dbReference type="PANTHER" id="PTHR40469">
    <property type="entry name" value="SECRETED GLYCOSYL HYDROLASE"/>
    <property type="match status" value="1"/>
</dbReference>
<dbReference type="InterPro" id="IPR041542">
    <property type="entry name" value="GH43_C2"/>
</dbReference>
<dbReference type="SMART" id="SM00089">
    <property type="entry name" value="PKD"/>
    <property type="match status" value="7"/>
</dbReference>
<dbReference type="Gene3D" id="2.120.10.30">
    <property type="entry name" value="TolB, C-terminal domain"/>
    <property type="match status" value="1"/>
</dbReference>
<sequence>MGRCLTAAVATMAALLVVLGWSGVAYAQDPVAADFQKVTLDDNTQNPMELDVAQDGRVFYIERDGRLMIWKPNTQQTVTAGTVPVTTSQENGLLGLQLAPDFAFSNWVYLFYSQLPDSSNTQVVARFKVNGDTLDLASEQKILTFQHQRGQCCHSSGSLYFGPDGSLYISTGDNTNPFDSNGFNPIDERAGREAWDAQRSSANTNDLNGKILRVMPKEIPTGTPGVDTTYTIPAGNLFPETADADNKTRPEIFGMGFRNPFRLTVDPETGWVLMGDYGPDASAGNANRGPQGSVEFNAITSAGNFGWPYCIRDNTPYNDYNFATSTSGAKFDCANPVNDSPNNTGRTTLPPARGASAWLAFNETDPRFGASLGTGGAPMGGPRYHYDPTLVSSRKFPAFYDDKWFIAEWNNGWIRTADLNASGQMTGVQAFARGTGYRRPMDLDFGPDGALYVIEWGSGFNGNNADSGVYRVDYLKGDQNPTAKATATPTEGLAPLTVAFSSAGSADPEGTALTYAWDFGDGQTSTQANPSHTFAANGTYQVKLTVSDAGGLTGVSNTVVTVGNRTPQVKIEFPENGQIASFTDKIKYKISVTDPEDGSTGSGISCNDVIVKVQLGHDEHAHGLSDHVGCEGTVNAGLTSGHGAEANTFTVLGVSYTDKGGPGGIAPLTGRAEAILQPKTKQAEFFASASPGVTTQNTADVIGGGLNVTGIEDGDWVSYKPISLKGINALRFRVAAAANGGAIEVRTGSATGPLVAATPQIAPTGGNQTYKTVTLPIPATSGTTELFLVFRNAGASGQLLNLNQIEFVGQGAAATAPPLVSVDAIATSGNAPITTVFDTTASDPDGAGALTYAWDFGDGTAASTQQDPAHVYGAPGTYVATVTVTDADGGVTYVQTPVTVGAAVGQCPTGFRDDFNGADLASGWTVVRRDQNLTVGNGVVSIPTQAGDLYTTTNTAKNIVLRPAPSGPFTIVAKVNHKGLVQYQQAGVIVYGSDDNYVKLDRTATNTATATNTEKFEFIQEQNATARNATQDYTANLASTFPQDFFLRISYDGTNLTSAYSTNNETWTTVGRASTPLPANAQVGFFALSNAATTTVTPTFDWFTLDGPNVPPDPNCVPGTGANTAPVIGSATASKTFGVAPLAVDFTGAATDADGDPLTYLWDYDNDGTIDARGATATAAYGVSSTAKLTVTDGKGGVATRTVAIEVLPADDPAAKLRALVFSKTANFRHGNIGVGITALKQLGASKTWQVDATEDSAWFSDEILSHYDTVIFLSTTGDVLTDTQQAAFERYIRAGGGYAGIHAAADTEYGWPWYGQLVGAYFRNHPNGTPTATIVREDKTDPSTAAIPDRWSRTDEWYNYQSPVNPVVNGGGTDYSPRANANVHVLLTMDESTYAEADGTDSTDDDHPIAWCQRYDGGRSWYTGLAHTDASFTDATMLSHLQAGIEITAGVTPSAACGKAPQANQNPTVVATRTPTGDVTTGTSVEFTATASDPDGDALTYAWDFGDGANASSASPAHAFATAGTYAVKVTVSDGKGGTATATVNVVVTQANRAPTVTAARTPTGDVATGAPIAFSATGTDPDGDTLTYAWDFGDGGSSALANVSKTYLTAGDYAAKVTVSDGKGGTASATVNVKVTGATCTAGYRDDFNGSALGAGWSIVRGDGTHSVANGLLSIPTQAGDLYQTTNTGKNLVLRPAPSGAFTITTKVNHKGLVQYQQAGLIVYGNDDNYVKIDRTATNTATATNTEKFEFIQEVAATARNASQDYTANLAATFPQDFYLRIVYNGTNLVGSYSTDGTAWTTVGRASTALPANAQIGVYALSNAATTQVTPTFDWFSVEGANVPPTCTNTNPTVTAARTPTGNVRVGVPVAFTATGADADNDSLTYAWDFGDGTTSTEQNPTKTFTTAATRTVRVTVSDGKGGTASAELPVTVQANRNPTIGAATVATPQAGIAPLAVTFTGAATDADGHTVSYSWDLDGDGTFETTTKDAAFTYAQPGTYSPVLRVTDPFGGVATRTLTVNVLPAELDPAAKFKILVYSRTAGFRHSSIDEGITAIKKLGTDNGFAVDAIEEPSLFTDAFLNRYDAVVFLSTTGDTLPDVAQQQAFERYIQSGHGYVGIHAASDTEYTWPWYGQLVGAYFRNHPNGTPTATVVNEDHDHASTAGIPARWTRVDEWYNYQSPINPVVNGGGTDYSARGTEGVHVLLTMDESTYAEADGSDGVDDDHPIAWCHRYDGGRAWYTGLGHTEASYLDPVFLGHLLGGLQVAVGITSDPACGVVETEVEGGLSGSVPQTLALTLDAPGSFGTFVPGVEKEYSTSINATVISTAQGATLSVRDPSFTATGRLVNRTSALAQPLRAGVGDAFAPLKADRTPLLLRSYAGPVSNDKTTIGFKQSIGANEPLLTGAYGKTLVFMLGTTTP</sequence>
<dbReference type="InterPro" id="IPR029062">
    <property type="entry name" value="Class_I_gatase-like"/>
</dbReference>
<dbReference type="SUPFAM" id="SSF49785">
    <property type="entry name" value="Galactose-binding domain-like"/>
    <property type="match status" value="1"/>
</dbReference>
<dbReference type="InterPro" id="IPR013783">
    <property type="entry name" value="Ig-like_fold"/>
</dbReference>
<evidence type="ECO:0000313" key="6">
    <source>
        <dbReference type="Proteomes" id="UP001147653"/>
    </source>
</evidence>
<dbReference type="Pfam" id="PF03422">
    <property type="entry name" value="CBM_6"/>
    <property type="match status" value="1"/>
</dbReference>
<dbReference type="RefSeq" id="WP_270022934.1">
    <property type="nucleotide sequence ID" value="NZ_JAPDDP010000001.1"/>
</dbReference>
<dbReference type="CDD" id="cd04084">
    <property type="entry name" value="CBM6_xylanase-like"/>
    <property type="match status" value="1"/>
</dbReference>
<dbReference type="Proteomes" id="UP001147653">
    <property type="component" value="Unassembled WGS sequence"/>
</dbReference>
<dbReference type="PROSITE" id="PS50093">
    <property type="entry name" value="PKD"/>
    <property type="match status" value="6"/>
</dbReference>
<name>A0A9X3N316_9ACTN</name>
<dbReference type="Pfam" id="PF17851">
    <property type="entry name" value="GH43_C2"/>
    <property type="match status" value="2"/>
</dbReference>
<dbReference type="InterPro" id="IPR006644">
    <property type="entry name" value="Cadg"/>
</dbReference>
<dbReference type="SUPFAM" id="SSF49899">
    <property type="entry name" value="Concanavalin A-like lectins/glucanases"/>
    <property type="match status" value="2"/>
</dbReference>
<dbReference type="InterPro" id="IPR000601">
    <property type="entry name" value="PKD_dom"/>
</dbReference>
<dbReference type="Gene3D" id="3.40.50.880">
    <property type="match status" value="2"/>
</dbReference>
<dbReference type="Pfam" id="PF18911">
    <property type="entry name" value="PKD_4"/>
    <property type="match status" value="6"/>
</dbReference>
<proteinExistence type="predicted"/>
<dbReference type="SMART" id="SM00606">
    <property type="entry name" value="CBD_IV"/>
    <property type="match status" value="1"/>
</dbReference>
<dbReference type="SUPFAM" id="SSF49299">
    <property type="entry name" value="PKD domain"/>
    <property type="match status" value="7"/>
</dbReference>
<dbReference type="Pfam" id="PF07995">
    <property type="entry name" value="GSDH"/>
    <property type="match status" value="1"/>
</dbReference>
<accession>A0A9X3N316</accession>
<dbReference type="SMART" id="SM00736">
    <property type="entry name" value="CADG"/>
    <property type="match status" value="1"/>
</dbReference>
<keyword evidence="1 2" id="KW-0732">Signal</keyword>
<feature type="chain" id="PRO_5040863822" evidence="2">
    <location>
        <begin position="28"/>
        <end position="2423"/>
    </location>
</feature>
<dbReference type="InterPro" id="IPR022409">
    <property type="entry name" value="PKD/Chitinase_dom"/>
</dbReference>
<dbReference type="InterPro" id="IPR008979">
    <property type="entry name" value="Galactose-bd-like_sf"/>
</dbReference>
<dbReference type="SUPFAM" id="SSF50952">
    <property type="entry name" value="Soluble quinoprotein glucose dehydrogenase"/>
    <property type="match status" value="1"/>
</dbReference>
<dbReference type="Pfam" id="PF06283">
    <property type="entry name" value="ThuA"/>
    <property type="match status" value="2"/>
</dbReference>
<dbReference type="EMBL" id="JAPDDP010000001">
    <property type="protein sequence ID" value="MDA0178679.1"/>
    <property type="molecule type" value="Genomic_DNA"/>
</dbReference>
<dbReference type="InterPro" id="IPR011041">
    <property type="entry name" value="Quinoprot_gluc/sorb_DH_b-prop"/>
</dbReference>
<dbReference type="GO" id="GO:0016020">
    <property type="term" value="C:membrane"/>
    <property type="evidence" value="ECO:0007669"/>
    <property type="project" value="InterPro"/>
</dbReference>
<feature type="signal peptide" evidence="2">
    <location>
        <begin position="1"/>
        <end position="27"/>
    </location>
</feature>
<reference evidence="5" key="1">
    <citation type="submission" date="2022-10" db="EMBL/GenBank/DDBJ databases">
        <title>The WGS of Solirubrobacter phytolaccae KCTC 29190.</title>
        <authorList>
            <person name="Jiang Z."/>
        </authorList>
    </citation>
    <scope>NUCLEOTIDE SEQUENCE</scope>
    <source>
        <strain evidence="5">KCTC 29190</strain>
    </source>
</reference>
<dbReference type="InterPro" id="IPR013320">
    <property type="entry name" value="ConA-like_dom_sf"/>
</dbReference>
<dbReference type="PROSITE" id="PS51175">
    <property type="entry name" value="CBM6"/>
    <property type="match status" value="1"/>
</dbReference>
<dbReference type="InterPro" id="IPR035986">
    <property type="entry name" value="PKD_dom_sf"/>
</dbReference>
<dbReference type="SUPFAM" id="SSF52317">
    <property type="entry name" value="Class I glutamine amidotransferase-like"/>
    <property type="match status" value="2"/>
</dbReference>
<dbReference type="GO" id="GO:0030246">
    <property type="term" value="F:carbohydrate binding"/>
    <property type="evidence" value="ECO:0007669"/>
    <property type="project" value="InterPro"/>
</dbReference>
<evidence type="ECO:0000256" key="2">
    <source>
        <dbReference type="SAM" id="SignalP"/>
    </source>
</evidence>
<evidence type="ECO:0000256" key="1">
    <source>
        <dbReference type="ARBA" id="ARBA00022729"/>
    </source>
</evidence>
<dbReference type="Gene3D" id="2.60.40.10">
    <property type="entry name" value="Immunoglobulins"/>
    <property type="match status" value="7"/>
</dbReference>
<comment type="caution">
    <text evidence="5">The sequence shown here is derived from an EMBL/GenBank/DDBJ whole genome shotgun (WGS) entry which is preliminary data.</text>
</comment>
<feature type="domain" description="PKD" evidence="3">
    <location>
        <begin position="1872"/>
        <end position="1942"/>
    </location>
</feature>
<dbReference type="InterPro" id="IPR011042">
    <property type="entry name" value="6-blade_b-propeller_TolB-like"/>
</dbReference>
<feature type="domain" description="PKD" evidence="3">
    <location>
        <begin position="1943"/>
        <end position="2025"/>
    </location>
</feature>
<dbReference type="PANTHER" id="PTHR40469:SF2">
    <property type="entry name" value="GALACTOSE-BINDING DOMAIN-LIKE SUPERFAMILY PROTEIN"/>
    <property type="match status" value="1"/>
</dbReference>
<feature type="domain" description="PKD" evidence="3">
    <location>
        <begin position="481"/>
        <end position="562"/>
    </location>
</feature>
<feature type="domain" description="PKD" evidence="3">
    <location>
        <begin position="818"/>
        <end position="900"/>
    </location>
</feature>